<feature type="transmembrane region" description="Helical" evidence="1">
    <location>
        <begin position="162"/>
        <end position="183"/>
    </location>
</feature>
<sequence length="417" mass="49261">MQLKHFDRIVNKINLMEFWYAFLLASLPLPFNFQNIIFIGFILAIIYNFFSSSSKTSKYRIYHLFCYLIYLLIITSIIWSSNIPLSVDKGILRFLNFILIPSIFLIWNRSKVSKYRILVIFSFFVTCWAVFFITCGIFYWLIHHSIDKLFHHELVSVLGLNRIYVSAMVFISVLHLIINIKFLSKYRQLFLVIQVLFLFLLSSKLFIALSIMAISIVYVIRIKKVIKVAMIIGILLISFMTINSLNRGKLLTELNPNLEQTLYSDTFGQLYYANGINLRMLYIRFYCELVKEERVNFFLGSGIGTSQIILNQKIDEYDIWRGYKQFNYHNQYIQGLAEMGLLYPVFLCFLLIIGFRKLVLQKNYFGVGVIFMFIILFFSESFLYRQKGIYLFLLIYFLLIDDNFNVKRTLNKGVSTK</sequence>
<name>A0ABT8W8M8_9FLAO</name>
<proteinExistence type="predicted"/>
<reference evidence="2" key="1">
    <citation type="submission" date="2023-07" db="EMBL/GenBank/DDBJ databases">
        <title>Two novel species in the genus Flavivirga.</title>
        <authorList>
            <person name="Kwon K."/>
        </authorList>
    </citation>
    <scope>NUCLEOTIDE SEQUENCE</scope>
    <source>
        <strain evidence="2">KCTC 52353</strain>
    </source>
</reference>
<evidence type="ECO:0000313" key="3">
    <source>
        <dbReference type="Proteomes" id="UP001176883"/>
    </source>
</evidence>
<feature type="transmembrane region" description="Helical" evidence="1">
    <location>
        <begin position="61"/>
        <end position="79"/>
    </location>
</feature>
<accession>A0ABT8W8M8</accession>
<gene>
    <name evidence="2" type="ORF">Q4Q35_06675</name>
</gene>
<evidence type="ECO:0000313" key="2">
    <source>
        <dbReference type="EMBL" id="MDO5969484.1"/>
    </source>
</evidence>
<keyword evidence="1" id="KW-0472">Membrane</keyword>
<dbReference type="RefSeq" id="WP_303277175.1">
    <property type="nucleotide sequence ID" value="NZ_JAUOEK010000072.1"/>
</dbReference>
<feature type="transmembrane region" description="Helical" evidence="1">
    <location>
        <begin position="20"/>
        <end position="49"/>
    </location>
</feature>
<feature type="transmembrane region" description="Helical" evidence="1">
    <location>
        <begin position="195"/>
        <end position="220"/>
    </location>
</feature>
<feature type="transmembrane region" description="Helical" evidence="1">
    <location>
        <begin position="365"/>
        <end position="384"/>
    </location>
</feature>
<feature type="transmembrane region" description="Helical" evidence="1">
    <location>
        <begin position="91"/>
        <end position="107"/>
    </location>
</feature>
<keyword evidence="1" id="KW-0812">Transmembrane</keyword>
<dbReference type="Proteomes" id="UP001176883">
    <property type="component" value="Unassembled WGS sequence"/>
</dbReference>
<feature type="transmembrane region" description="Helical" evidence="1">
    <location>
        <begin position="341"/>
        <end position="359"/>
    </location>
</feature>
<keyword evidence="1" id="KW-1133">Transmembrane helix</keyword>
<organism evidence="2 3">
    <name type="scientific">Flavivirga aquimarina</name>
    <dbReference type="NCBI Taxonomy" id="2027862"/>
    <lineage>
        <taxon>Bacteria</taxon>
        <taxon>Pseudomonadati</taxon>
        <taxon>Bacteroidota</taxon>
        <taxon>Flavobacteriia</taxon>
        <taxon>Flavobacteriales</taxon>
        <taxon>Flavobacteriaceae</taxon>
        <taxon>Flavivirga</taxon>
    </lineage>
</organism>
<dbReference type="EMBL" id="JAUOEK010000072">
    <property type="protein sequence ID" value="MDO5969484.1"/>
    <property type="molecule type" value="Genomic_DNA"/>
</dbReference>
<evidence type="ECO:0000256" key="1">
    <source>
        <dbReference type="SAM" id="Phobius"/>
    </source>
</evidence>
<feature type="transmembrane region" description="Helical" evidence="1">
    <location>
        <begin position="226"/>
        <end position="245"/>
    </location>
</feature>
<evidence type="ECO:0008006" key="4">
    <source>
        <dbReference type="Google" id="ProtNLM"/>
    </source>
</evidence>
<comment type="caution">
    <text evidence="2">The sequence shown here is derived from an EMBL/GenBank/DDBJ whole genome shotgun (WGS) entry which is preliminary data.</text>
</comment>
<keyword evidence="3" id="KW-1185">Reference proteome</keyword>
<feature type="transmembrane region" description="Helical" evidence="1">
    <location>
        <begin position="119"/>
        <end position="142"/>
    </location>
</feature>
<protein>
    <recommendedName>
        <fullName evidence="4">O-antigen ligase domain-containing protein</fullName>
    </recommendedName>
</protein>